<gene>
    <name evidence="3" type="ORF">AFM11_30170</name>
</gene>
<dbReference type="EMBL" id="LGTW01000027">
    <property type="protein sequence ID" value="KWX20451.1"/>
    <property type="molecule type" value="Genomic_DNA"/>
</dbReference>
<dbReference type="AlphaFoldDB" id="A0A132PDN9"/>
<evidence type="ECO:0000313" key="4">
    <source>
        <dbReference type="Proteomes" id="UP000070612"/>
    </source>
</evidence>
<dbReference type="Proteomes" id="UP000070612">
    <property type="component" value="Unassembled WGS sequence"/>
</dbReference>
<comment type="caution">
    <text evidence="3">The sequence shown here is derived from an EMBL/GenBank/DDBJ whole genome shotgun (WGS) entry which is preliminary data.</text>
</comment>
<feature type="domain" description="Lsr2 DNA-binding" evidence="2">
    <location>
        <begin position="143"/>
        <end position="175"/>
    </location>
</feature>
<dbReference type="GO" id="GO:0003677">
    <property type="term" value="F:DNA binding"/>
    <property type="evidence" value="ECO:0007669"/>
    <property type="project" value="UniProtKB-KW"/>
</dbReference>
<proteinExistence type="predicted"/>
<protein>
    <recommendedName>
        <fullName evidence="2">Lsr2 DNA-binding domain-containing protein</fullName>
    </recommendedName>
</protein>
<keyword evidence="1" id="KW-0238">DNA-binding</keyword>
<dbReference type="GO" id="GO:0016746">
    <property type="term" value="F:acyltransferase activity"/>
    <property type="evidence" value="ECO:0007669"/>
    <property type="project" value="InterPro"/>
</dbReference>
<dbReference type="PATRIC" id="fig|59750.3.peg.3930"/>
<evidence type="ECO:0000256" key="1">
    <source>
        <dbReference type="ARBA" id="ARBA00023125"/>
    </source>
</evidence>
<reference evidence="3 4" key="1">
    <citation type="submission" date="2015-07" db="EMBL/GenBank/DDBJ databases">
        <title>A draft genome sequence of Mycobacterium wolinskyi.</title>
        <authorList>
            <person name="de Man T.J."/>
            <person name="Perry K.A."/>
            <person name="Coulliette A.D."/>
            <person name="Jensen B."/>
            <person name="Toney N.C."/>
            <person name="Limbago B.M."/>
            <person name="Noble-Wang J."/>
        </authorList>
    </citation>
    <scope>NUCLEOTIDE SEQUENCE [LARGE SCALE GENOMIC DNA]</scope>
    <source>
        <strain evidence="3 4">CDC_01</strain>
    </source>
</reference>
<name>A0A132PDN9_9MYCO</name>
<evidence type="ECO:0000259" key="2">
    <source>
        <dbReference type="Pfam" id="PF23359"/>
    </source>
</evidence>
<keyword evidence="4" id="KW-1185">Reference proteome</keyword>
<sequence length="181" mass="19753">MSLNKLLAYAPPAKAAQAALVMARATLNEPDVPEKTQQIAQQLIELGEDDLAERIRIRREQAVAADLRAMLSGAETGQATTPADTDDEGDEGLAVDVVELQPLVATEDVHFETEPPVGESTKRPAAQGIRAEGLGRLNRASLDRQQSAAIRDWARRRGMRVSTRQQIPADVVDKFIRDHTP</sequence>
<dbReference type="Pfam" id="PF23359">
    <property type="entry name" value="Lsr2_DNA-bd"/>
    <property type="match status" value="1"/>
</dbReference>
<dbReference type="InterPro" id="IPR036625">
    <property type="entry name" value="E3-bd_dom_sf"/>
</dbReference>
<evidence type="ECO:0000313" key="3">
    <source>
        <dbReference type="EMBL" id="KWX20451.1"/>
    </source>
</evidence>
<dbReference type="Gene3D" id="4.10.320.10">
    <property type="entry name" value="E3-binding domain"/>
    <property type="match status" value="1"/>
</dbReference>
<organism evidence="3 4">
    <name type="scientific">Mycolicibacterium wolinskyi</name>
    <dbReference type="NCBI Taxonomy" id="59750"/>
    <lineage>
        <taxon>Bacteria</taxon>
        <taxon>Bacillati</taxon>
        <taxon>Actinomycetota</taxon>
        <taxon>Actinomycetes</taxon>
        <taxon>Mycobacteriales</taxon>
        <taxon>Mycobacteriaceae</taxon>
        <taxon>Mycolicibacterium</taxon>
    </lineage>
</organism>
<accession>A0A132PDN9</accession>
<dbReference type="InterPro" id="IPR055370">
    <property type="entry name" value="Lsr2_DNA-bd"/>
</dbReference>